<proteinExistence type="predicted"/>
<evidence type="ECO:0000256" key="2">
    <source>
        <dbReference type="ARBA" id="ARBA00022448"/>
    </source>
</evidence>
<evidence type="ECO:0000256" key="7">
    <source>
        <dbReference type="SAM" id="Phobius"/>
    </source>
</evidence>
<evidence type="ECO:0000256" key="1">
    <source>
        <dbReference type="ARBA" id="ARBA00004651"/>
    </source>
</evidence>
<comment type="caution">
    <text evidence="9">The sequence shown here is derived from an EMBL/GenBank/DDBJ whole genome shotgun (WGS) entry which is preliminary data.</text>
</comment>
<dbReference type="RefSeq" id="WP_371752669.1">
    <property type="nucleotide sequence ID" value="NZ_JAYJLD010000002.1"/>
</dbReference>
<keyword evidence="2" id="KW-0813">Transport</keyword>
<gene>
    <name evidence="9" type="ORF">VF724_02335</name>
</gene>
<evidence type="ECO:0000256" key="6">
    <source>
        <dbReference type="ARBA" id="ARBA00023136"/>
    </source>
</evidence>
<protein>
    <submittedName>
        <fullName evidence="9">MFS transporter</fullName>
    </submittedName>
</protein>
<name>A0ABU5ZDB5_9BACL</name>
<dbReference type="PANTHER" id="PTHR43124:SF3">
    <property type="entry name" value="CHLORAMPHENICOL EFFLUX PUMP RV0191"/>
    <property type="match status" value="1"/>
</dbReference>
<dbReference type="Pfam" id="PF07690">
    <property type="entry name" value="MFS_1"/>
    <property type="match status" value="1"/>
</dbReference>
<feature type="transmembrane region" description="Helical" evidence="7">
    <location>
        <begin position="20"/>
        <end position="41"/>
    </location>
</feature>
<keyword evidence="5 7" id="KW-1133">Transmembrane helix</keyword>
<dbReference type="InterPro" id="IPR011701">
    <property type="entry name" value="MFS"/>
</dbReference>
<sequence length="219" mass="23590">MPCHRAGSRLQVSRKDRAGLNMGIMGSAFCLLGLGLGPIIATQLLGVLPSWRWVFVIVALPGFIVAYLFYKLIKEPIKSEKSAPANVPYKELLKYRNVLLGCFGVFGAMSNIFVISAMLPSYLTDYLGLSVASMGFVIAGIGFGGFVGNLVVPRLSDKIGRKPTIILTPIFAVIALLALLNTGAKPILLFVLVFILAGLSFGLLTMLAMVTPRTPFLRL</sequence>
<comment type="subcellular location">
    <subcellularLocation>
        <location evidence="1">Cell membrane</location>
        <topology evidence="1">Multi-pass membrane protein</topology>
    </subcellularLocation>
</comment>
<keyword evidence="3" id="KW-1003">Cell membrane</keyword>
<dbReference type="InterPro" id="IPR050189">
    <property type="entry name" value="MFS_Efflux_Transporters"/>
</dbReference>
<dbReference type="Gene3D" id="1.20.1250.20">
    <property type="entry name" value="MFS general substrate transporter like domains"/>
    <property type="match status" value="2"/>
</dbReference>
<evidence type="ECO:0000256" key="3">
    <source>
        <dbReference type="ARBA" id="ARBA00022475"/>
    </source>
</evidence>
<dbReference type="SUPFAM" id="SSF103473">
    <property type="entry name" value="MFS general substrate transporter"/>
    <property type="match status" value="1"/>
</dbReference>
<feature type="transmembrane region" description="Helical" evidence="7">
    <location>
        <begin position="187"/>
        <end position="210"/>
    </location>
</feature>
<dbReference type="InterPro" id="IPR036259">
    <property type="entry name" value="MFS_trans_sf"/>
</dbReference>
<reference evidence="9" key="1">
    <citation type="submission" date="2023-12" db="EMBL/GenBank/DDBJ databases">
        <title>Fervidustalea candida gen. nov., sp. nov., a novel member of the family Paenibacillaceae isolated from a geothermal area.</title>
        <authorList>
            <person name="Li W.-J."/>
            <person name="Jiao J.-Y."/>
            <person name="Chen Y."/>
        </authorList>
    </citation>
    <scope>NUCLEOTIDE SEQUENCE</scope>
    <source>
        <strain evidence="9">SYSU GA230002</strain>
    </source>
</reference>
<dbReference type="EMBL" id="JAYJLD010000002">
    <property type="protein sequence ID" value="MEB3100497.1"/>
    <property type="molecule type" value="Genomic_DNA"/>
</dbReference>
<evidence type="ECO:0000256" key="5">
    <source>
        <dbReference type="ARBA" id="ARBA00022989"/>
    </source>
</evidence>
<evidence type="ECO:0000313" key="10">
    <source>
        <dbReference type="Proteomes" id="UP001310386"/>
    </source>
</evidence>
<evidence type="ECO:0000256" key="4">
    <source>
        <dbReference type="ARBA" id="ARBA00022692"/>
    </source>
</evidence>
<dbReference type="PROSITE" id="PS50850">
    <property type="entry name" value="MFS"/>
    <property type="match status" value="1"/>
</dbReference>
<evidence type="ECO:0000259" key="8">
    <source>
        <dbReference type="PROSITE" id="PS50850"/>
    </source>
</evidence>
<feature type="transmembrane region" description="Helical" evidence="7">
    <location>
        <begin position="131"/>
        <end position="152"/>
    </location>
</feature>
<keyword evidence="10" id="KW-1185">Reference proteome</keyword>
<feature type="transmembrane region" description="Helical" evidence="7">
    <location>
        <begin position="98"/>
        <end position="119"/>
    </location>
</feature>
<feature type="transmembrane region" description="Helical" evidence="7">
    <location>
        <begin position="53"/>
        <end position="73"/>
    </location>
</feature>
<feature type="transmembrane region" description="Helical" evidence="7">
    <location>
        <begin position="164"/>
        <end position="181"/>
    </location>
</feature>
<dbReference type="Proteomes" id="UP001310386">
    <property type="component" value="Unassembled WGS sequence"/>
</dbReference>
<dbReference type="PANTHER" id="PTHR43124">
    <property type="entry name" value="PURINE EFFLUX PUMP PBUE"/>
    <property type="match status" value="1"/>
</dbReference>
<keyword evidence="6 7" id="KW-0472">Membrane</keyword>
<evidence type="ECO:0000313" key="9">
    <source>
        <dbReference type="EMBL" id="MEB3100497.1"/>
    </source>
</evidence>
<organism evidence="9 10">
    <name type="scientific">Ferviditalea candida</name>
    <dbReference type="NCBI Taxonomy" id="3108399"/>
    <lineage>
        <taxon>Bacteria</taxon>
        <taxon>Bacillati</taxon>
        <taxon>Bacillota</taxon>
        <taxon>Bacilli</taxon>
        <taxon>Bacillales</taxon>
        <taxon>Paenibacillaceae</taxon>
        <taxon>Ferviditalea</taxon>
    </lineage>
</organism>
<dbReference type="InterPro" id="IPR020846">
    <property type="entry name" value="MFS_dom"/>
</dbReference>
<keyword evidence="4 7" id="KW-0812">Transmembrane</keyword>
<feature type="domain" description="Major facilitator superfamily (MFS) profile" evidence="8">
    <location>
        <begin position="1"/>
        <end position="219"/>
    </location>
</feature>
<accession>A0ABU5ZDB5</accession>